<dbReference type="Proteomes" id="UP000033956">
    <property type="component" value="Unassembled WGS sequence"/>
</dbReference>
<accession>A0A0M2GXX4</accession>
<proteinExistence type="predicted"/>
<sequence length="71" mass="7679">MMSITETHHPLWVAYGTQGVVGSIRKSDDGYTVTMAGADASAGTYPSMEIAKSALHAHMTPGSDWPEFREH</sequence>
<name>A0A0M2GXX4_9MICO</name>
<dbReference type="EMBL" id="JYIZ01000053">
    <property type="protein sequence ID" value="KJL38866.1"/>
    <property type="molecule type" value="Genomic_DNA"/>
</dbReference>
<keyword evidence="2" id="KW-1185">Reference proteome</keyword>
<dbReference type="PATRIC" id="fig|92835.4.peg.2309"/>
<reference evidence="1 2" key="1">
    <citation type="submission" date="2015-02" db="EMBL/GenBank/DDBJ databases">
        <title>Draft genome sequences of ten Microbacterium spp. with emphasis on heavy metal contaminated environments.</title>
        <authorList>
            <person name="Corretto E."/>
        </authorList>
    </citation>
    <scope>NUCLEOTIDE SEQUENCE [LARGE SCALE GENOMIC DNA]</scope>
    <source>
        <strain evidence="1 2">DSM 12510</strain>
    </source>
</reference>
<evidence type="ECO:0008006" key="3">
    <source>
        <dbReference type="Google" id="ProtNLM"/>
    </source>
</evidence>
<organism evidence="1 2">
    <name type="scientific">Microbacterium terrae</name>
    <dbReference type="NCBI Taxonomy" id="69369"/>
    <lineage>
        <taxon>Bacteria</taxon>
        <taxon>Bacillati</taxon>
        <taxon>Actinomycetota</taxon>
        <taxon>Actinomycetes</taxon>
        <taxon>Micrococcales</taxon>
        <taxon>Microbacteriaceae</taxon>
        <taxon>Microbacterium</taxon>
    </lineage>
</organism>
<evidence type="ECO:0000313" key="1">
    <source>
        <dbReference type="EMBL" id="KJL38866.1"/>
    </source>
</evidence>
<protein>
    <recommendedName>
        <fullName evidence="3">Methyltransferase</fullName>
    </recommendedName>
</protein>
<evidence type="ECO:0000313" key="2">
    <source>
        <dbReference type="Proteomes" id="UP000033956"/>
    </source>
</evidence>
<comment type="caution">
    <text evidence="1">The sequence shown here is derived from an EMBL/GenBank/DDBJ whole genome shotgun (WGS) entry which is preliminary data.</text>
</comment>
<gene>
    <name evidence="1" type="ORF">RS81_02273</name>
</gene>
<dbReference type="AlphaFoldDB" id="A0A0M2GXX4"/>